<gene>
    <name evidence="2" type="ORF">CLV89_1651</name>
</gene>
<dbReference type="AlphaFoldDB" id="A0A2T0ZVU4"/>
<proteinExistence type="predicted"/>
<dbReference type="InterPro" id="IPR002514">
    <property type="entry name" value="Transposase_8"/>
</dbReference>
<evidence type="ECO:0000256" key="1">
    <source>
        <dbReference type="SAM" id="Coils"/>
    </source>
</evidence>
<dbReference type="GO" id="GO:0004803">
    <property type="term" value="F:transposase activity"/>
    <property type="evidence" value="ECO:0007669"/>
    <property type="project" value="InterPro"/>
</dbReference>
<dbReference type="PANTHER" id="PTHR33609">
    <property type="entry name" value="LOW CALCIUM RESPONSE LOCUS PROTEIN S"/>
    <property type="match status" value="1"/>
</dbReference>
<dbReference type="SUPFAM" id="SSF46689">
    <property type="entry name" value="Homeodomain-like"/>
    <property type="match status" value="1"/>
</dbReference>
<dbReference type="Pfam" id="PF01527">
    <property type="entry name" value="HTH_Tnp_1"/>
    <property type="match status" value="1"/>
</dbReference>
<comment type="caution">
    <text evidence="2">The sequence shown here is derived from an EMBL/GenBank/DDBJ whole genome shotgun (WGS) entry which is preliminary data.</text>
</comment>
<keyword evidence="1" id="KW-0175">Coiled coil</keyword>
<dbReference type="EMBL" id="PVUF01000065">
    <property type="protein sequence ID" value="PRZ40469.1"/>
    <property type="molecule type" value="Genomic_DNA"/>
</dbReference>
<reference evidence="2 3" key="1">
    <citation type="submission" date="2018-03" db="EMBL/GenBank/DDBJ databases">
        <title>Genomic Encyclopedia of Archaeal and Bacterial Type Strains, Phase II (KMG-II): from individual species to whole genera.</title>
        <authorList>
            <person name="Goeker M."/>
        </authorList>
    </citation>
    <scope>NUCLEOTIDE SEQUENCE [LARGE SCALE GENOMIC DNA]</scope>
    <source>
        <strain evidence="2 3">DSM 25328</strain>
    </source>
</reference>
<evidence type="ECO:0000313" key="3">
    <source>
        <dbReference type="Proteomes" id="UP000237718"/>
    </source>
</evidence>
<organism evidence="2 3">
    <name type="scientific">Tritonibacter scottomollicae</name>
    <name type="common">Epibacterium scottomollicae</name>
    <dbReference type="NCBI Taxonomy" id="483013"/>
    <lineage>
        <taxon>Bacteria</taxon>
        <taxon>Pseudomonadati</taxon>
        <taxon>Pseudomonadota</taxon>
        <taxon>Alphaproteobacteria</taxon>
        <taxon>Rhodobacterales</taxon>
        <taxon>Paracoccaceae</taxon>
        <taxon>Tritonibacter</taxon>
    </lineage>
</organism>
<dbReference type="Proteomes" id="UP000237718">
    <property type="component" value="Unassembled WGS sequence"/>
</dbReference>
<evidence type="ECO:0000313" key="2">
    <source>
        <dbReference type="EMBL" id="PRZ40469.1"/>
    </source>
</evidence>
<name>A0A2T0ZVU4_TRISK</name>
<dbReference type="GO" id="GO:0006313">
    <property type="term" value="P:DNA transposition"/>
    <property type="evidence" value="ECO:0007669"/>
    <property type="project" value="InterPro"/>
</dbReference>
<feature type="coiled-coil region" evidence="1">
    <location>
        <begin position="56"/>
        <end position="83"/>
    </location>
</feature>
<accession>A0A2T0ZVU4</accession>
<dbReference type="InterPro" id="IPR009057">
    <property type="entry name" value="Homeodomain-like_sf"/>
</dbReference>
<protein>
    <submittedName>
        <fullName evidence="2">Putative transposase</fullName>
    </submittedName>
</protein>
<sequence length="88" mass="10205">MKNRRFRDAQIMTVLKQAKGGVPVSGLSREHGMSSDRFYKWRAKFDGMDASLVAEMKDMAKQNRRLKNMYAEMSMQNELLKEALETKS</sequence>
<dbReference type="PANTHER" id="PTHR33609:SF1">
    <property type="entry name" value="TRANSPOSASE"/>
    <property type="match status" value="1"/>
</dbReference>
<dbReference type="InterPro" id="IPR052546">
    <property type="entry name" value="Transposase_8_domain"/>
</dbReference>
<dbReference type="GO" id="GO:0003677">
    <property type="term" value="F:DNA binding"/>
    <property type="evidence" value="ECO:0007669"/>
    <property type="project" value="InterPro"/>
</dbReference>